<dbReference type="AlphaFoldDB" id="Q5C7G2"/>
<feature type="compositionally biased region" description="Basic and acidic residues" evidence="1">
    <location>
        <begin position="110"/>
        <end position="123"/>
    </location>
</feature>
<evidence type="ECO:0000313" key="2">
    <source>
        <dbReference type="EMBL" id="AAX24412.2"/>
    </source>
</evidence>
<sequence>EFGGVEAGRLVATPNVPTRLRDPAGRGEAGFVVVHDIRRPREQQHRGGRPALQLDEPRTEAAGVTQELHERERPLLLLAAVPQVGERLGDVVRLALQCGEALPVRGQQPGDRDARIDSGEGRHVTTHGPSEPALHEAVHNVVDALPRDRGTTRQVNGGR</sequence>
<feature type="non-terminal residue" evidence="2">
    <location>
        <position position="1"/>
    </location>
</feature>
<accession>Q5C7G2</accession>
<dbReference type="EMBL" id="AY808523">
    <property type="protein sequence ID" value="AAX24412.2"/>
    <property type="molecule type" value="mRNA"/>
</dbReference>
<protein>
    <submittedName>
        <fullName evidence="2">SJCHGC06120 protein</fullName>
    </submittedName>
</protein>
<feature type="region of interest" description="Disordered" evidence="1">
    <location>
        <begin position="105"/>
        <end position="132"/>
    </location>
</feature>
<evidence type="ECO:0000256" key="1">
    <source>
        <dbReference type="SAM" id="MobiDB-lite"/>
    </source>
</evidence>
<organism evidence="2">
    <name type="scientific">Schistosoma japonicum</name>
    <name type="common">Blood fluke</name>
    <dbReference type="NCBI Taxonomy" id="6182"/>
    <lineage>
        <taxon>Eukaryota</taxon>
        <taxon>Metazoa</taxon>
        <taxon>Spiralia</taxon>
        <taxon>Lophotrochozoa</taxon>
        <taxon>Platyhelminthes</taxon>
        <taxon>Trematoda</taxon>
        <taxon>Digenea</taxon>
        <taxon>Strigeidida</taxon>
        <taxon>Schistosomatoidea</taxon>
        <taxon>Schistosomatidae</taxon>
        <taxon>Schistosoma</taxon>
    </lineage>
</organism>
<name>Q5C7G2_SCHJA</name>
<reference evidence="2" key="1">
    <citation type="journal article" date="2006" name="PLoS Pathog.">
        <title>New perspectives on host-parasite interplay by comparative transcriptomic and proteomic analyses of Schistosoma japonicum.</title>
        <authorList>
            <person name="Liu F."/>
            <person name="Lu J."/>
            <person name="Hu W."/>
            <person name="Wang S.Y."/>
            <person name="Cui S.J."/>
            <person name="Chi M."/>
            <person name="Yan Q."/>
            <person name="Wang X.R."/>
            <person name="Song H.D."/>
            <person name="Xu X.N."/>
            <person name="Wang J.J."/>
            <person name="Zhang X.L."/>
            <person name="Zhang X."/>
            <person name="Wang Z.Q."/>
            <person name="Xue C.L."/>
            <person name="Brindley P.J."/>
            <person name="McManus D.P."/>
            <person name="Yang P.Y."/>
            <person name="Feng Z."/>
            <person name="Chen Z."/>
            <person name="Han Z.G."/>
        </authorList>
    </citation>
    <scope>NUCLEOTIDE SEQUENCE</scope>
</reference>
<proteinExistence type="evidence at transcript level"/>
<feature type="region of interest" description="Disordered" evidence="1">
    <location>
        <begin position="38"/>
        <end position="63"/>
    </location>
</feature>